<evidence type="ECO:0000313" key="2">
    <source>
        <dbReference type="EMBL" id="EMS70492.1"/>
    </source>
</evidence>
<organism evidence="2 3">
    <name type="scientific">Ruminiclostridium cellobioparum subsp. termitidis CT1112</name>
    <dbReference type="NCBI Taxonomy" id="1195236"/>
    <lineage>
        <taxon>Bacteria</taxon>
        <taxon>Bacillati</taxon>
        <taxon>Bacillota</taxon>
        <taxon>Clostridia</taxon>
        <taxon>Eubacteriales</taxon>
        <taxon>Oscillospiraceae</taxon>
        <taxon>Ruminiclostridium</taxon>
    </lineage>
</organism>
<dbReference type="STRING" id="1195236.CTER_3806"/>
<proteinExistence type="predicted"/>
<dbReference type="EMBL" id="AORV01000054">
    <property type="protein sequence ID" value="EMS70492.1"/>
    <property type="molecule type" value="Genomic_DNA"/>
</dbReference>
<comment type="caution">
    <text evidence="2">The sequence shown here is derived from an EMBL/GenBank/DDBJ whole genome shotgun (WGS) entry which is preliminary data.</text>
</comment>
<dbReference type="AlphaFoldDB" id="S0FGV8"/>
<accession>S0FGV8</accession>
<evidence type="ECO:0000256" key="1">
    <source>
        <dbReference type="SAM" id="SignalP"/>
    </source>
</evidence>
<name>S0FGV8_RUMCE</name>
<dbReference type="PROSITE" id="PS51257">
    <property type="entry name" value="PROKAR_LIPOPROTEIN"/>
    <property type="match status" value="1"/>
</dbReference>
<protein>
    <submittedName>
        <fullName evidence="2">Uncharacterized protein</fullName>
    </submittedName>
</protein>
<keyword evidence="1" id="KW-0732">Signal</keyword>
<keyword evidence="3" id="KW-1185">Reference proteome</keyword>
<sequence length="127" mass="14394">MNRILINTLILLIAFSLLSLCACKQNIANMNKELKPTTSVKYKDNTKSPSSNEISKQTLTDSIKSFYSAIENQSSKDLASISDKEGIVFLRTFISGFGTRGLRNYHSTGISRRFDFFFCKRRGTYQT</sequence>
<feature type="chain" id="PRO_5038827848" evidence="1">
    <location>
        <begin position="25"/>
        <end position="127"/>
    </location>
</feature>
<evidence type="ECO:0000313" key="3">
    <source>
        <dbReference type="Proteomes" id="UP000014155"/>
    </source>
</evidence>
<gene>
    <name evidence="2" type="ORF">CTER_3806</name>
</gene>
<reference evidence="2 3" key="1">
    <citation type="journal article" date="2013" name="Genome Announc.">
        <title>Draft Genome Sequence of the Cellulolytic, Mesophilic, Anaerobic Bacterium Clostridium termitidis Strain CT1112 (DSM 5398).</title>
        <authorList>
            <person name="Lal S."/>
            <person name="Ramachandran U."/>
            <person name="Zhang X."/>
            <person name="Munir R."/>
            <person name="Sparling R."/>
            <person name="Levin D.B."/>
        </authorList>
    </citation>
    <scope>NUCLEOTIDE SEQUENCE [LARGE SCALE GENOMIC DNA]</scope>
    <source>
        <strain evidence="2 3">CT1112</strain>
    </source>
</reference>
<dbReference type="Proteomes" id="UP000014155">
    <property type="component" value="Unassembled WGS sequence"/>
</dbReference>
<feature type="signal peptide" evidence="1">
    <location>
        <begin position="1"/>
        <end position="24"/>
    </location>
</feature>